<comment type="caution">
    <text evidence="3">The sequence shown here is derived from an EMBL/GenBank/DDBJ whole genome shotgun (WGS) entry which is preliminary data.</text>
</comment>
<dbReference type="Proteomes" id="UP000820818">
    <property type="component" value="Unassembled WGS sequence"/>
</dbReference>
<dbReference type="SUPFAM" id="SSF52540">
    <property type="entry name" value="P-loop containing nucleoside triphosphate hydrolases"/>
    <property type="match status" value="1"/>
</dbReference>
<evidence type="ECO:0000313" key="3">
    <source>
        <dbReference type="EMBL" id="KAI9549780.1"/>
    </source>
</evidence>
<dbReference type="PROSITE" id="PS50893">
    <property type="entry name" value="ABC_TRANSPORTER_2"/>
    <property type="match status" value="1"/>
</dbReference>
<dbReference type="PANTHER" id="PTHR43394:SF1">
    <property type="entry name" value="ATP-BINDING CASSETTE SUB-FAMILY B MEMBER 10, MITOCHONDRIAL"/>
    <property type="match status" value="1"/>
</dbReference>
<dbReference type="GO" id="GO:0016887">
    <property type="term" value="F:ATP hydrolysis activity"/>
    <property type="evidence" value="ECO:0007669"/>
    <property type="project" value="InterPro"/>
</dbReference>
<feature type="region of interest" description="Disordered" evidence="1">
    <location>
        <begin position="258"/>
        <end position="280"/>
    </location>
</feature>
<reference evidence="3" key="1">
    <citation type="submission" date="2022-05" db="EMBL/GenBank/DDBJ databases">
        <title>A multi-omics perspective on studying reproductive biology in Daphnia sinensis.</title>
        <authorList>
            <person name="Jia J."/>
        </authorList>
    </citation>
    <scope>NUCLEOTIDE SEQUENCE</scope>
    <source>
        <strain evidence="3">WSL</strain>
    </source>
</reference>
<dbReference type="Pfam" id="PF00005">
    <property type="entry name" value="ABC_tran"/>
    <property type="match status" value="1"/>
</dbReference>
<dbReference type="EMBL" id="WJBH02000271">
    <property type="protein sequence ID" value="KAI9549780.1"/>
    <property type="molecule type" value="Genomic_DNA"/>
</dbReference>
<dbReference type="InterPro" id="IPR017871">
    <property type="entry name" value="ABC_transporter-like_CS"/>
</dbReference>
<dbReference type="InterPro" id="IPR003439">
    <property type="entry name" value="ABC_transporter-like_ATP-bd"/>
</dbReference>
<sequence length="366" mass="39457">MKRPRDRDGERRYVVPERIAGSLSAERARICLPGGTPDSRHPQIDPEPACRPTPGLVGAHWQRQKHLAALAGGLVHTTGWPGLDRRGGPAAARTSRNSQPPGLCGPGSPAFQGSLRDNLVLSDSWISDARVIEVLQKLDMYTMVASHPRGLDMPLTEAGGGLSGGQRQMLAIARMMLRDPALVFLDEPTSMMDQTTEAKVIEVLGQWLQGRTLVLSTHRLQLLVWVERIALMENGQILLEGPREEVLRKLAVGVTPKAAAGTRTRAPSKSNTTAAAPVSHTHTHCTHRTCSSLRARGIPMSIFKKIPSSFRSRAAPASKTTNANQPLFGLDAGHGAGGGVAVGGQLRSGRNHTRHWQSHFPPAVSR</sequence>
<dbReference type="InterPro" id="IPR039421">
    <property type="entry name" value="Type_1_exporter"/>
</dbReference>
<dbReference type="PANTHER" id="PTHR43394">
    <property type="entry name" value="ATP-DEPENDENT PERMEASE MDL1, MITOCHONDRIAL"/>
    <property type="match status" value="1"/>
</dbReference>
<gene>
    <name evidence="3" type="ORF">GHT06_007455</name>
</gene>
<dbReference type="Gene3D" id="3.40.50.300">
    <property type="entry name" value="P-loop containing nucleotide triphosphate hydrolases"/>
    <property type="match status" value="1"/>
</dbReference>
<keyword evidence="4" id="KW-1185">Reference proteome</keyword>
<evidence type="ECO:0000256" key="1">
    <source>
        <dbReference type="SAM" id="MobiDB-lite"/>
    </source>
</evidence>
<dbReference type="GO" id="GO:0015421">
    <property type="term" value="F:ABC-type oligopeptide transporter activity"/>
    <property type="evidence" value="ECO:0007669"/>
    <property type="project" value="TreeGrafter"/>
</dbReference>
<feature type="compositionally biased region" description="Polar residues" evidence="1">
    <location>
        <begin position="265"/>
        <end position="274"/>
    </location>
</feature>
<evidence type="ECO:0000313" key="4">
    <source>
        <dbReference type="Proteomes" id="UP000820818"/>
    </source>
</evidence>
<dbReference type="PROSITE" id="PS00211">
    <property type="entry name" value="ABC_TRANSPORTER_1"/>
    <property type="match status" value="1"/>
</dbReference>
<dbReference type="AlphaFoldDB" id="A0AAD5PNP1"/>
<feature type="region of interest" description="Disordered" evidence="1">
    <location>
        <begin position="339"/>
        <end position="366"/>
    </location>
</feature>
<organism evidence="3 4">
    <name type="scientific">Daphnia sinensis</name>
    <dbReference type="NCBI Taxonomy" id="1820382"/>
    <lineage>
        <taxon>Eukaryota</taxon>
        <taxon>Metazoa</taxon>
        <taxon>Ecdysozoa</taxon>
        <taxon>Arthropoda</taxon>
        <taxon>Crustacea</taxon>
        <taxon>Branchiopoda</taxon>
        <taxon>Diplostraca</taxon>
        <taxon>Cladocera</taxon>
        <taxon>Anomopoda</taxon>
        <taxon>Daphniidae</taxon>
        <taxon>Daphnia</taxon>
        <taxon>Daphnia similis group</taxon>
    </lineage>
</organism>
<feature type="region of interest" description="Disordered" evidence="1">
    <location>
        <begin position="80"/>
        <end position="103"/>
    </location>
</feature>
<protein>
    <recommendedName>
        <fullName evidence="2">ABC transporter domain-containing protein</fullName>
    </recommendedName>
</protein>
<dbReference type="InterPro" id="IPR027417">
    <property type="entry name" value="P-loop_NTPase"/>
</dbReference>
<proteinExistence type="predicted"/>
<dbReference type="GO" id="GO:0005524">
    <property type="term" value="F:ATP binding"/>
    <property type="evidence" value="ECO:0007669"/>
    <property type="project" value="InterPro"/>
</dbReference>
<evidence type="ECO:0000259" key="2">
    <source>
        <dbReference type="PROSITE" id="PS50893"/>
    </source>
</evidence>
<accession>A0AAD5PNP1</accession>
<feature type="domain" description="ABC transporter" evidence="2">
    <location>
        <begin position="14"/>
        <end position="259"/>
    </location>
</feature>
<name>A0AAD5PNP1_9CRUS</name>